<evidence type="ECO:0000313" key="6">
    <source>
        <dbReference type="Proteomes" id="UP001058569"/>
    </source>
</evidence>
<dbReference type="PROSITE" id="PS51257">
    <property type="entry name" value="PROKAR_LIPOPROTEIN"/>
    <property type="match status" value="1"/>
</dbReference>
<feature type="signal peptide" evidence="1">
    <location>
        <begin position="1"/>
        <end position="25"/>
    </location>
</feature>
<reference evidence="3" key="2">
    <citation type="submission" date="2022-07" db="EMBL/GenBank/DDBJ databases">
        <title>Complete genome of Mycoplasma caviae type strain G122.</title>
        <authorList>
            <person name="Spergser J."/>
        </authorList>
    </citation>
    <scope>NUCLEOTIDE SEQUENCE</scope>
    <source>
        <strain evidence="3">G122</strain>
    </source>
</reference>
<dbReference type="Proteomes" id="UP000280036">
    <property type="component" value="Unassembled WGS sequence"/>
</dbReference>
<dbReference type="InterPro" id="IPR007326">
    <property type="entry name" value="Lipoprotein-assoc_dom"/>
</dbReference>
<dbReference type="EMBL" id="UZVY01000001">
    <property type="protein sequence ID" value="VDR41957.1"/>
    <property type="molecule type" value="Genomic_DNA"/>
</dbReference>
<reference evidence="4 5" key="1">
    <citation type="submission" date="2018-12" db="EMBL/GenBank/DDBJ databases">
        <authorList>
            <consortium name="Pathogen Informatics"/>
        </authorList>
    </citation>
    <scope>NUCLEOTIDE SEQUENCE [LARGE SCALE GENOMIC DNA]</scope>
    <source>
        <strain evidence="4 5">NCTC10126</strain>
    </source>
</reference>
<evidence type="ECO:0000256" key="1">
    <source>
        <dbReference type="SAM" id="SignalP"/>
    </source>
</evidence>
<keyword evidence="6" id="KW-1185">Reference proteome</keyword>
<feature type="domain" description="Lipoprotein-associated type-17" evidence="2">
    <location>
        <begin position="783"/>
        <end position="857"/>
    </location>
</feature>
<feature type="domain" description="Lipoprotein-associated type-17" evidence="2">
    <location>
        <begin position="691"/>
        <end position="764"/>
    </location>
</feature>
<gene>
    <name evidence="4" type="ORF">NCTC10126_00449</name>
    <name evidence="3" type="ORF">NPA07_00030</name>
</gene>
<feature type="chain" id="PRO_5018338717" description="Lipoprotein-associated type-17 domain-containing protein" evidence="1">
    <location>
        <begin position="26"/>
        <end position="1027"/>
    </location>
</feature>
<evidence type="ECO:0000259" key="2">
    <source>
        <dbReference type="Pfam" id="PF04200"/>
    </source>
</evidence>
<dbReference type="OrthoDB" id="393070at2"/>
<evidence type="ECO:0000313" key="4">
    <source>
        <dbReference type="EMBL" id="VDR41957.1"/>
    </source>
</evidence>
<organism evidence="4 5">
    <name type="scientific">Mycoplasmopsis caviae</name>
    <dbReference type="NCBI Taxonomy" id="55603"/>
    <lineage>
        <taxon>Bacteria</taxon>
        <taxon>Bacillati</taxon>
        <taxon>Mycoplasmatota</taxon>
        <taxon>Mycoplasmoidales</taxon>
        <taxon>Metamycoplasmataceae</taxon>
        <taxon>Mycoplasmopsis</taxon>
    </lineage>
</organism>
<dbReference type="Proteomes" id="UP001058569">
    <property type="component" value="Chromosome"/>
</dbReference>
<dbReference type="Pfam" id="PF04200">
    <property type="entry name" value="Lipoprotein_17"/>
    <property type="match status" value="2"/>
</dbReference>
<protein>
    <recommendedName>
        <fullName evidence="2">Lipoprotein-associated type-17 domain-containing protein</fullName>
    </recommendedName>
</protein>
<keyword evidence="1" id="KW-0732">Signal</keyword>
<evidence type="ECO:0000313" key="3">
    <source>
        <dbReference type="EMBL" id="UUD35258.1"/>
    </source>
</evidence>
<accession>A0A3P8KWV1</accession>
<dbReference type="AlphaFoldDB" id="A0A3P8KWV1"/>
<name>A0A3P8KWV1_9BACT</name>
<sequence length="1027" mass="117419">MKKNRKKALIFAPFIGGLTSLPVVASSCGTEVKPQKHELSKDELNTLAKQIKFELKANLTKEQILSQKENAFNITNLDSRVQLVFNDISIAAQNKITISYQVKDVNNQNNLSDVILISPNEQFNNLRDIVKISAKPNLYAFEVVEQKIEGLQIANLDPKVEFKLVSIVENSDHISVDVTFFVVDKSKDTNKSEHKTVNVKTKKFSNIDEELNKLSASVKKQHELYSKDVNSSLVAFSNFDKKIYETVEFEEISRTINEYKFSIKLKNKYTNELSSTKKFTLENFRISDNELENILQKISIIQNGEFTKEEFKTDLLDNAMGEYNTIKVVSLPYFIKVVFVSVEEITNTNKLKLKYRIEHKNIYNNKLNKEASTEVVYKTTNDVNLDDELANAKLTYEGDIDKINAYDIDINKVKLTGLKNSSLFTNIKYKFVNSEPNNLDEVQVGKRNIKVEFEFQNKTYSKTFSLNVQKTHKTIVQSLKVLNDTKVIENLEVINILNSLENNSELVFSSKPNFGTALGTIKKEKQGLTLFNHKITAQTFSTKEASSKNKIIFTKDQDNYFLSFTLGYIIAGKPIYHYEETKIKLAKIKTQAELKELLISKKDEFDYTNKNNIVTSSATMDGITKPNFGPEYEVVIKDMLKGTDKITFSVQLRNKKIRDLISEPVTIQITGFKLSDLAQEIQNMEFSVDDTFKSKEAKEFKDAEQLKIKDKTTHTDFDFSTKGITVEKSIQSFDNYNGTVTFNIKFTKGSEILNIVQTIDGFKKETITFDSIFSATKVMLKKQNIELDKKYFLSSYITEKEIMLSGFEALQKHNSTINVNVSKLTPDIATGKLKIELTASLDSTTKTKEIDLDGFNKNLKAGSENMTLDSKMKLIVYLAKNKILFNQLDKKTLTSMKSYQAPGITGGKFLCFIGQGLKKFGSNTMDLQEELNYTFAFDFLSQDNKADTLEKFNELIENHVVGEKFSNYQKLSWHLKITKNENKKTLSTKFRIIGRKTTKVAFSSYNYPTLSGDDDEYKTFEWYLGQY</sequence>
<dbReference type="EMBL" id="CP101806">
    <property type="protein sequence ID" value="UUD35258.1"/>
    <property type="molecule type" value="Genomic_DNA"/>
</dbReference>
<evidence type="ECO:0000313" key="5">
    <source>
        <dbReference type="Proteomes" id="UP000280036"/>
    </source>
</evidence>
<proteinExistence type="predicted"/>
<dbReference type="RefSeq" id="WP_126118200.1">
    <property type="nucleotide sequence ID" value="NZ_CP101806.1"/>
</dbReference>